<name>A0A174RTJ7_9FIRM</name>
<protein>
    <recommendedName>
        <fullName evidence="2">Phage-Barnase-EndoU-ColicinE5/D-RelE like nuclease 4 domain-containing protein</fullName>
    </recommendedName>
</protein>
<dbReference type="InterPro" id="IPR041420">
    <property type="entry name" value="PBECR4"/>
</dbReference>
<feature type="domain" description="Phage-Barnase-EndoU-ColicinE5/D-RelE like nuclease 4" evidence="2">
    <location>
        <begin position="4"/>
        <end position="192"/>
    </location>
</feature>
<evidence type="ECO:0000259" key="2">
    <source>
        <dbReference type="Pfam" id="PF18813"/>
    </source>
</evidence>
<dbReference type="Proteomes" id="UP000095762">
    <property type="component" value="Unassembled WGS sequence"/>
</dbReference>
<evidence type="ECO:0000256" key="1">
    <source>
        <dbReference type="SAM" id="MobiDB-lite"/>
    </source>
</evidence>
<dbReference type="AlphaFoldDB" id="A0A174RTJ7"/>
<evidence type="ECO:0000313" key="3">
    <source>
        <dbReference type="EMBL" id="CUP87496.1"/>
    </source>
</evidence>
<gene>
    <name evidence="3" type="ORF">ERS852569_01067</name>
</gene>
<organism evidence="3 4">
    <name type="scientific">Blautia obeum</name>
    <dbReference type="NCBI Taxonomy" id="40520"/>
    <lineage>
        <taxon>Bacteria</taxon>
        <taxon>Bacillati</taxon>
        <taxon>Bacillota</taxon>
        <taxon>Clostridia</taxon>
        <taxon>Lachnospirales</taxon>
        <taxon>Lachnospiraceae</taxon>
        <taxon>Blautia</taxon>
    </lineage>
</organism>
<sequence>MDLLQQSAQAWKEITEYRYLFTYGYKKQLYPINLTFSLEDYPHLAGFQYMKDISLPNYSSSKIADRILEGKILFEKVQKAAQYEEMIKPRLEALVHLKESLDNKFNLYSYMPRMYPFITGIKADYLISSHFSVDNFIFIIKANAQGELKCDFLCCSIFERGDRDYETNQKARTLMKKERIHIPSNTTDILLDRLSAQTRPEDKTTDPSDNTEAKSDISQ</sequence>
<accession>A0A174RTJ7</accession>
<evidence type="ECO:0000313" key="4">
    <source>
        <dbReference type="Proteomes" id="UP000095762"/>
    </source>
</evidence>
<dbReference type="RefSeq" id="WP_055059598.1">
    <property type="nucleotide sequence ID" value="NZ_CZBP01000006.1"/>
</dbReference>
<reference evidence="3 4" key="1">
    <citation type="submission" date="2015-09" db="EMBL/GenBank/DDBJ databases">
        <authorList>
            <consortium name="Pathogen Informatics"/>
        </authorList>
    </citation>
    <scope>NUCLEOTIDE SEQUENCE [LARGE SCALE GENOMIC DNA]</scope>
    <source>
        <strain evidence="3 4">2789STDY5834957</strain>
    </source>
</reference>
<feature type="region of interest" description="Disordered" evidence="1">
    <location>
        <begin position="194"/>
        <end position="219"/>
    </location>
</feature>
<feature type="compositionally biased region" description="Basic and acidic residues" evidence="1">
    <location>
        <begin position="199"/>
        <end position="219"/>
    </location>
</feature>
<dbReference type="EMBL" id="CZBP01000006">
    <property type="protein sequence ID" value="CUP87496.1"/>
    <property type="molecule type" value="Genomic_DNA"/>
</dbReference>
<proteinExistence type="predicted"/>
<dbReference type="Pfam" id="PF18813">
    <property type="entry name" value="PBECR4"/>
    <property type="match status" value="1"/>
</dbReference>